<accession>A0A9W4I4H1</accession>
<reference evidence="1" key="1">
    <citation type="submission" date="2021-07" db="EMBL/GenBank/DDBJ databases">
        <authorList>
            <person name="Branca A.L. A."/>
        </authorList>
    </citation>
    <scope>NUCLEOTIDE SEQUENCE</scope>
</reference>
<gene>
    <name evidence="1" type="ORF">PSALAMII_LOCUS409</name>
</gene>
<dbReference type="Proteomes" id="UP001152592">
    <property type="component" value="Unassembled WGS sequence"/>
</dbReference>
<dbReference type="OrthoDB" id="4491390at2759"/>
<protein>
    <submittedName>
        <fullName evidence="1">Uncharacterized protein</fullName>
    </submittedName>
</protein>
<proteinExistence type="predicted"/>
<organism evidence="1 2">
    <name type="scientific">Penicillium salamii</name>
    <dbReference type="NCBI Taxonomy" id="1612424"/>
    <lineage>
        <taxon>Eukaryota</taxon>
        <taxon>Fungi</taxon>
        <taxon>Dikarya</taxon>
        <taxon>Ascomycota</taxon>
        <taxon>Pezizomycotina</taxon>
        <taxon>Eurotiomycetes</taxon>
        <taxon>Eurotiomycetidae</taxon>
        <taxon>Eurotiales</taxon>
        <taxon>Aspergillaceae</taxon>
        <taxon>Penicillium</taxon>
    </lineage>
</organism>
<dbReference type="AlphaFoldDB" id="A0A9W4I4H1"/>
<dbReference type="EMBL" id="CAJVPD010000020">
    <property type="protein sequence ID" value="CAG8237054.1"/>
    <property type="molecule type" value="Genomic_DNA"/>
</dbReference>
<evidence type="ECO:0000313" key="1">
    <source>
        <dbReference type="EMBL" id="CAG8237054.1"/>
    </source>
</evidence>
<sequence>MPSIDMTKVETAMFLRQIVNQVGLLSIETWMRCGYAILGDLEFTASLLSSVYDAVERMKENWNLIYGFDSLIYIVLKTLSLSTLRENHRRCFEYLSSMRQTIFQWVQSVRKKANQEIEDARKVDLVAKAVHIALVCVKTFDMENLMKSFALSLDVFIFLQCCMIIWNGRYCLSLGSGLLLYILYYRCATWSKLSLDLRYWLYSVHSLSSQADIQMYVHYNLLTGELLVDGLPLARLSAEYEYDDAYQTLFGRSQLEVMLSYQPGMQFLFQAVRDDQVWNFVPQDIFLGHLLDAFVTDYVHWYAAEKGYVEFRPLGAPWVSSERHWRLIWSDSEHSWCLKSQEYQLVGSTSETAKALAKVFDPLEKASKIYGRFDEKQSTLCIDLPRLRLEFTLPQQSSSIQCRQYPGMMIDARPACNSLVGLHNKLFLVNTDSRHHVVLISEGDLSCSRAGDHVHINVVWQPAAQIHAYSIDKRLGCFGDNGSLQSKLFIAYLHVLTLYFLPDPLTGRIGTDAIFTKIAALTSQRGFYPDNERVMQNVEWTHTFGCLSQHSAFYDEVVAIRDQNLRVLFYYPGEEPSIPSLPKVDYRLLLRDRIRSFSFRTSGFGAEDHIGKYDCHYISRDTNRSSLSSARAFIVSKMLWDEISRTQELLLVEWVSHLWSFLSTSGEIRGLGAQVESANLRYSVEWMKSSRDFIVKNWCAIHQLLLSQERRVDKYQLIVWLSTIAYLAQADIIVLKTIASLYLNPRILCEYTTIRGNFQSADGFEWVGETIGTLIEFAQLDLTLEDELEPTAYETYSRFQSRVKKLRQ</sequence>
<name>A0A9W4I4H1_9EURO</name>
<evidence type="ECO:0000313" key="2">
    <source>
        <dbReference type="Proteomes" id="UP001152592"/>
    </source>
</evidence>
<comment type="caution">
    <text evidence="1">The sequence shown here is derived from an EMBL/GenBank/DDBJ whole genome shotgun (WGS) entry which is preliminary data.</text>
</comment>